<dbReference type="AlphaFoldDB" id="I3SRP9"/>
<organism evidence="1">
    <name type="scientific">Lotus japonicus</name>
    <name type="common">Lotus corniculatus var. japonicus</name>
    <dbReference type="NCBI Taxonomy" id="34305"/>
    <lineage>
        <taxon>Eukaryota</taxon>
        <taxon>Viridiplantae</taxon>
        <taxon>Streptophyta</taxon>
        <taxon>Embryophyta</taxon>
        <taxon>Tracheophyta</taxon>
        <taxon>Spermatophyta</taxon>
        <taxon>Magnoliopsida</taxon>
        <taxon>eudicotyledons</taxon>
        <taxon>Gunneridae</taxon>
        <taxon>Pentapetalae</taxon>
        <taxon>rosids</taxon>
        <taxon>fabids</taxon>
        <taxon>Fabales</taxon>
        <taxon>Fabaceae</taxon>
        <taxon>Papilionoideae</taxon>
        <taxon>50 kb inversion clade</taxon>
        <taxon>NPAAA clade</taxon>
        <taxon>Hologalegina</taxon>
        <taxon>robinioid clade</taxon>
        <taxon>Loteae</taxon>
        <taxon>Lotus</taxon>
    </lineage>
</organism>
<evidence type="ECO:0000313" key="1">
    <source>
        <dbReference type="EMBL" id="AFK42941.1"/>
    </source>
</evidence>
<protein>
    <submittedName>
        <fullName evidence="1">Uncharacterized protein</fullName>
    </submittedName>
</protein>
<dbReference type="EMBL" id="BT143147">
    <property type="protein sequence ID" value="AFK42941.1"/>
    <property type="molecule type" value="mRNA"/>
</dbReference>
<sequence length="45" mass="5045">MKGVFFRLISHCLMGTRLNHLRCGLPPKSGTLISAARVELFVWTS</sequence>
<proteinExistence type="evidence at transcript level"/>
<accession>I3SRP9</accession>
<reference evidence="1" key="1">
    <citation type="submission" date="2012-05" db="EMBL/GenBank/DDBJ databases">
        <authorList>
            <person name="Krishnakumar V."/>
            <person name="Cheung F."/>
            <person name="Xiao Y."/>
            <person name="Chan A."/>
            <person name="Moskal W.A."/>
            <person name="Town C.D."/>
        </authorList>
    </citation>
    <scope>NUCLEOTIDE SEQUENCE</scope>
</reference>
<name>I3SRP9_LOTJA</name>